<dbReference type="EMBL" id="LBOW01000005">
    <property type="protein sequence ID" value="KKP44935.1"/>
    <property type="molecule type" value="Genomic_DNA"/>
</dbReference>
<dbReference type="InterPro" id="IPR003770">
    <property type="entry name" value="MLTG-like"/>
</dbReference>
<keyword evidence="5 7" id="KW-0456">Lyase</keyword>
<keyword evidence="3 7" id="KW-1133">Transmembrane helix</keyword>
<comment type="similarity">
    <text evidence="7">Belongs to the transglycosylase MltG family.</text>
</comment>
<dbReference type="AlphaFoldDB" id="A0A0G0C161"/>
<sequence>MKKVLIFNVFLILLLVGFSFYVRNLFLPVSTDNKSVDFLITKGSSVAQIGNKLESSGLLRSGIVFKFYVQLTNSQSKIQAGEFQLSPNLSLVQILDQLKKGPKEIWVTIPEGLRREEVAIKFAKTLGKDNEFIKEFLTLTAGKEGYLFPDTYLFPKFATATQIVNKLTLTFERKIGDITFEQVIMASLLERETFSDSEKPIVAGVLYKRLENDWPLQVDATLQYIKGDWKPVYSIDKEIKSPFNTYKNLGLPPSPIASAGLTSLEAAKNPESSDYWYYIHDDKGTIHFAKTLEEHNVNIQKYLN</sequence>
<gene>
    <name evidence="7" type="primary">mltG</name>
    <name evidence="8" type="ORF">UR35_C0005G0065</name>
</gene>
<feature type="site" description="Important for catalytic activity" evidence="7">
    <location>
        <position position="192"/>
    </location>
</feature>
<dbReference type="GO" id="GO:0009252">
    <property type="term" value="P:peptidoglycan biosynthetic process"/>
    <property type="evidence" value="ECO:0007669"/>
    <property type="project" value="UniProtKB-UniRule"/>
</dbReference>
<dbReference type="EC" id="4.2.2.29" evidence="7"/>
<accession>A0A0G0C161</accession>
<dbReference type="HAMAP" id="MF_02065">
    <property type="entry name" value="MltG"/>
    <property type="match status" value="1"/>
</dbReference>
<dbReference type="GO" id="GO:0008932">
    <property type="term" value="F:lytic endotransglycosylase activity"/>
    <property type="evidence" value="ECO:0007669"/>
    <property type="project" value="UniProtKB-UniRule"/>
</dbReference>
<dbReference type="GO" id="GO:0071555">
    <property type="term" value="P:cell wall organization"/>
    <property type="evidence" value="ECO:0007669"/>
    <property type="project" value="UniProtKB-KW"/>
</dbReference>
<comment type="function">
    <text evidence="7">Functions as a peptidoglycan terminase that cleaves nascent peptidoglycan strands endolytically to terminate their elongation.</text>
</comment>
<comment type="catalytic activity">
    <reaction evidence="7">
        <text>a peptidoglycan chain = a peptidoglycan chain with N-acetyl-1,6-anhydromuramyl-[peptide] at the reducing end + a peptidoglycan chain with N-acetylglucosamine at the non-reducing end.</text>
        <dbReference type="EC" id="4.2.2.29"/>
    </reaction>
</comment>
<dbReference type="STRING" id="1618566.UR35_C0005G0065"/>
<keyword evidence="1 7" id="KW-1003">Cell membrane</keyword>
<dbReference type="Gene3D" id="3.30.160.60">
    <property type="entry name" value="Classic Zinc Finger"/>
    <property type="match status" value="1"/>
</dbReference>
<keyword evidence="6 7" id="KW-0961">Cell wall biogenesis/degradation</keyword>
<evidence type="ECO:0000313" key="8">
    <source>
        <dbReference type="EMBL" id="KKP44935.1"/>
    </source>
</evidence>
<evidence type="ECO:0000256" key="7">
    <source>
        <dbReference type="HAMAP-Rule" id="MF_02065"/>
    </source>
</evidence>
<dbReference type="CDD" id="cd08010">
    <property type="entry name" value="MltG_like"/>
    <property type="match status" value="1"/>
</dbReference>
<evidence type="ECO:0000256" key="2">
    <source>
        <dbReference type="ARBA" id="ARBA00022692"/>
    </source>
</evidence>
<protein>
    <recommendedName>
        <fullName evidence="7">Endolytic murein transglycosylase</fullName>
        <ecNumber evidence="7">4.2.2.29</ecNumber>
    </recommendedName>
    <alternativeName>
        <fullName evidence="7">Peptidoglycan lytic transglycosylase</fullName>
    </alternativeName>
    <alternativeName>
        <fullName evidence="7">Peptidoglycan polymerization terminase</fullName>
    </alternativeName>
</protein>
<dbReference type="NCBIfam" id="TIGR00247">
    <property type="entry name" value="endolytic transglycosylase MltG"/>
    <property type="match status" value="1"/>
</dbReference>
<evidence type="ECO:0000256" key="6">
    <source>
        <dbReference type="ARBA" id="ARBA00023316"/>
    </source>
</evidence>
<dbReference type="Pfam" id="PF02618">
    <property type="entry name" value="YceG"/>
    <property type="match status" value="1"/>
</dbReference>
<evidence type="ECO:0000256" key="4">
    <source>
        <dbReference type="ARBA" id="ARBA00023136"/>
    </source>
</evidence>
<dbReference type="PANTHER" id="PTHR30518:SF2">
    <property type="entry name" value="ENDOLYTIC MUREIN TRANSGLYCOSYLASE"/>
    <property type="match status" value="1"/>
</dbReference>
<dbReference type="PANTHER" id="PTHR30518">
    <property type="entry name" value="ENDOLYTIC MUREIN TRANSGLYCOSYLASE"/>
    <property type="match status" value="1"/>
</dbReference>
<comment type="caution">
    <text evidence="8">The sequence shown here is derived from an EMBL/GenBank/DDBJ whole genome shotgun (WGS) entry which is preliminary data.</text>
</comment>
<dbReference type="GO" id="GO:0005886">
    <property type="term" value="C:plasma membrane"/>
    <property type="evidence" value="ECO:0007669"/>
    <property type="project" value="UniProtKB-UniRule"/>
</dbReference>
<keyword evidence="2 7" id="KW-0812">Transmembrane</keyword>
<keyword evidence="4 7" id="KW-0472">Membrane</keyword>
<evidence type="ECO:0000256" key="3">
    <source>
        <dbReference type="ARBA" id="ARBA00022989"/>
    </source>
</evidence>
<evidence type="ECO:0000256" key="1">
    <source>
        <dbReference type="ARBA" id="ARBA00022475"/>
    </source>
</evidence>
<proteinExistence type="inferred from homology"/>
<dbReference type="Proteomes" id="UP000034778">
    <property type="component" value="Unassembled WGS sequence"/>
</dbReference>
<evidence type="ECO:0000256" key="5">
    <source>
        <dbReference type="ARBA" id="ARBA00023239"/>
    </source>
</evidence>
<name>A0A0G0C161_9BACT</name>
<organism evidence="8 9">
    <name type="scientific">Candidatus Woesebacteria bacterium GW2011_GWB1_33_22</name>
    <dbReference type="NCBI Taxonomy" id="1618566"/>
    <lineage>
        <taxon>Bacteria</taxon>
        <taxon>Candidatus Woeseibacteriota</taxon>
    </lineage>
</organism>
<dbReference type="PATRIC" id="fig|1618566.3.peg.556"/>
<dbReference type="Gene3D" id="3.30.1490.480">
    <property type="entry name" value="Endolytic murein transglycosylase"/>
    <property type="match status" value="1"/>
</dbReference>
<evidence type="ECO:0000313" key="9">
    <source>
        <dbReference type="Proteomes" id="UP000034778"/>
    </source>
</evidence>
<reference evidence="8 9" key="1">
    <citation type="journal article" date="2015" name="Nature">
        <title>rRNA introns, odd ribosomes, and small enigmatic genomes across a large radiation of phyla.</title>
        <authorList>
            <person name="Brown C.T."/>
            <person name="Hug L.A."/>
            <person name="Thomas B.C."/>
            <person name="Sharon I."/>
            <person name="Castelle C.J."/>
            <person name="Singh A."/>
            <person name="Wilkins M.J."/>
            <person name="Williams K.H."/>
            <person name="Banfield J.F."/>
        </authorList>
    </citation>
    <scope>NUCLEOTIDE SEQUENCE [LARGE SCALE GENOMIC DNA]</scope>
</reference>